<protein>
    <submittedName>
        <fullName evidence="1">Uncharacterized protein</fullName>
    </submittedName>
</protein>
<evidence type="ECO:0000313" key="2">
    <source>
        <dbReference type="Proteomes" id="UP000799444"/>
    </source>
</evidence>
<dbReference type="AlphaFoldDB" id="A0A9P4R9G5"/>
<accession>A0A9P4R9G5</accession>
<gene>
    <name evidence="1" type="ORF">EJ04DRAFT_571620</name>
</gene>
<dbReference type="EMBL" id="ML996097">
    <property type="protein sequence ID" value="KAF2741549.1"/>
    <property type="molecule type" value="Genomic_DNA"/>
</dbReference>
<proteinExistence type="predicted"/>
<dbReference type="OrthoDB" id="10635389at2759"/>
<reference evidence="1" key="1">
    <citation type="journal article" date="2020" name="Stud. Mycol.">
        <title>101 Dothideomycetes genomes: a test case for predicting lifestyles and emergence of pathogens.</title>
        <authorList>
            <person name="Haridas S."/>
            <person name="Albert R."/>
            <person name="Binder M."/>
            <person name="Bloem J."/>
            <person name="Labutti K."/>
            <person name="Salamov A."/>
            <person name="Andreopoulos B."/>
            <person name="Baker S."/>
            <person name="Barry K."/>
            <person name="Bills G."/>
            <person name="Bluhm B."/>
            <person name="Cannon C."/>
            <person name="Castanera R."/>
            <person name="Culley D."/>
            <person name="Daum C."/>
            <person name="Ezra D."/>
            <person name="Gonzalez J."/>
            <person name="Henrissat B."/>
            <person name="Kuo A."/>
            <person name="Liang C."/>
            <person name="Lipzen A."/>
            <person name="Lutzoni F."/>
            <person name="Magnuson J."/>
            <person name="Mondo S."/>
            <person name="Nolan M."/>
            <person name="Ohm R."/>
            <person name="Pangilinan J."/>
            <person name="Park H.-J."/>
            <person name="Ramirez L."/>
            <person name="Alfaro M."/>
            <person name="Sun H."/>
            <person name="Tritt A."/>
            <person name="Yoshinaga Y."/>
            <person name="Zwiers L.-H."/>
            <person name="Turgeon B."/>
            <person name="Goodwin S."/>
            <person name="Spatafora J."/>
            <person name="Crous P."/>
            <person name="Grigoriev I."/>
        </authorList>
    </citation>
    <scope>NUCLEOTIDE SEQUENCE</scope>
    <source>
        <strain evidence="1">CBS 125425</strain>
    </source>
</reference>
<name>A0A9P4R9G5_9PLEO</name>
<sequence>MLRELADTTKYEKVYVTIEGDALPKNLRGEKNLSLAAILVVAVSLKGVMPATENADENIASSGGAEKFNSTRLFAELVGCATADTVEELAEIARGKNSRSLELVRLAIRTVGAIATALEHLEKLPYRRKVDRKQKRGNEAIRVQPSTKKSKLEDLLNNTISWADNSKEKLSGFGPNERLIQYNRDLGCHAGLLLAGVQRYVLKVKKSNADKK</sequence>
<keyword evidence="2" id="KW-1185">Reference proteome</keyword>
<organism evidence="1 2">
    <name type="scientific">Polyplosphaeria fusca</name>
    <dbReference type="NCBI Taxonomy" id="682080"/>
    <lineage>
        <taxon>Eukaryota</taxon>
        <taxon>Fungi</taxon>
        <taxon>Dikarya</taxon>
        <taxon>Ascomycota</taxon>
        <taxon>Pezizomycotina</taxon>
        <taxon>Dothideomycetes</taxon>
        <taxon>Pleosporomycetidae</taxon>
        <taxon>Pleosporales</taxon>
        <taxon>Tetraplosphaeriaceae</taxon>
        <taxon>Polyplosphaeria</taxon>
    </lineage>
</organism>
<evidence type="ECO:0000313" key="1">
    <source>
        <dbReference type="EMBL" id="KAF2741549.1"/>
    </source>
</evidence>
<dbReference type="Proteomes" id="UP000799444">
    <property type="component" value="Unassembled WGS sequence"/>
</dbReference>
<comment type="caution">
    <text evidence="1">The sequence shown here is derived from an EMBL/GenBank/DDBJ whole genome shotgun (WGS) entry which is preliminary data.</text>
</comment>